<dbReference type="EMBL" id="FODE01000002">
    <property type="protein sequence ID" value="SEN19489.1"/>
    <property type="molecule type" value="Genomic_DNA"/>
</dbReference>
<reference evidence="7 8" key="1">
    <citation type="submission" date="2016-10" db="EMBL/GenBank/DDBJ databases">
        <authorList>
            <person name="de Groot N.N."/>
        </authorList>
    </citation>
    <scope>NUCLEOTIDE SEQUENCE [LARGE SCALE GENOMIC DNA]</scope>
    <source>
        <strain evidence="7 8">DSM 8512</strain>
    </source>
</reference>
<evidence type="ECO:0000256" key="1">
    <source>
        <dbReference type="ARBA" id="ARBA00009437"/>
    </source>
</evidence>
<dbReference type="Proteomes" id="UP000199054">
    <property type="component" value="Unassembled WGS sequence"/>
</dbReference>
<dbReference type="SUPFAM" id="SSF53850">
    <property type="entry name" value="Periplasmic binding protein-like II"/>
    <property type="match status" value="1"/>
</dbReference>
<comment type="similarity">
    <text evidence="1">Belongs to the LysR transcriptional regulatory family.</text>
</comment>
<keyword evidence="8" id="KW-1185">Reference proteome</keyword>
<dbReference type="GO" id="GO:0003677">
    <property type="term" value="F:DNA binding"/>
    <property type="evidence" value="ECO:0007669"/>
    <property type="project" value="UniProtKB-KW"/>
</dbReference>
<dbReference type="Pfam" id="PF00126">
    <property type="entry name" value="HTH_1"/>
    <property type="match status" value="1"/>
</dbReference>
<dbReference type="PANTHER" id="PTHR30537">
    <property type="entry name" value="HTH-TYPE TRANSCRIPTIONAL REGULATOR"/>
    <property type="match status" value="1"/>
</dbReference>
<dbReference type="InterPro" id="IPR005119">
    <property type="entry name" value="LysR_subst-bd"/>
</dbReference>
<proteinExistence type="inferred from homology"/>
<keyword evidence="3 7" id="KW-0238">DNA-binding</keyword>
<keyword evidence="5" id="KW-0472">Membrane</keyword>
<organism evidence="7 8">
    <name type="scientific">Paracoccus alcaliphilus</name>
    <dbReference type="NCBI Taxonomy" id="34002"/>
    <lineage>
        <taxon>Bacteria</taxon>
        <taxon>Pseudomonadati</taxon>
        <taxon>Pseudomonadota</taxon>
        <taxon>Alphaproteobacteria</taxon>
        <taxon>Rhodobacterales</taxon>
        <taxon>Paracoccaceae</taxon>
        <taxon>Paracoccus</taxon>
    </lineage>
</organism>
<dbReference type="Gene3D" id="3.40.190.290">
    <property type="match status" value="1"/>
</dbReference>
<dbReference type="OrthoDB" id="7216893at2"/>
<evidence type="ECO:0000256" key="4">
    <source>
        <dbReference type="ARBA" id="ARBA00023163"/>
    </source>
</evidence>
<dbReference type="InterPro" id="IPR000847">
    <property type="entry name" value="LysR_HTH_N"/>
</dbReference>
<keyword evidence="5" id="KW-0812">Transmembrane</keyword>
<evidence type="ECO:0000256" key="5">
    <source>
        <dbReference type="SAM" id="Phobius"/>
    </source>
</evidence>
<dbReference type="Gene3D" id="1.10.10.10">
    <property type="entry name" value="Winged helix-like DNA-binding domain superfamily/Winged helix DNA-binding domain"/>
    <property type="match status" value="1"/>
</dbReference>
<evidence type="ECO:0000259" key="6">
    <source>
        <dbReference type="PROSITE" id="PS50931"/>
    </source>
</evidence>
<feature type="transmembrane region" description="Helical" evidence="5">
    <location>
        <begin position="227"/>
        <end position="248"/>
    </location>
</feature>
<dbReference type="SUPFAM" id="SSF46785">
    <property type="entry name" value="Winged helix' DNA-binding domain"/>
    <property type="match status" value="1"/>
</dbReference>
<keyword evidence="4" id="KW-0804">Transcription</keyword>
<gene>
    <name evidence="7" type="ORF">SAMN04489859_1002109</name>
</gene>
<dbReference type="PROSITE" id="PS50931">
    <property type="entry name" value="HTH_LYSR"/>
    <property type="match status" value="1"/>
</dbReference>
<dbReference type="GO" id="GO:0003700">
    <property type="term" value="F:DNA-binding transcription factor activity"/>
    <property type="evidence" value="ECO:0007669"/>
    <property type="project" value="InterPro"/>
</dbReference>
<dbReference type="InterPro" id="IPR058163">
    <property type="entry name" value="LysR-type_TF_proteobact-type"/>
</dbReference>
<accession>A0A1H8EJ24</accession>
<dbReference type="AlphaFoldDB" id="A0A1H8EJ24"/>
<dbReference type="InterPro" id="IPR036388">
    <property type="entry name" value="WH-like_DNA-bd_sf"/>
</dbReference>
<protein>
    <submittedName>
        <fullName evidence="7">DNA-binding transcriptional regulator, LysR family</fullName>
    </submittedName>
</protein>
<evidence type="ECO:0000313" key="8">
    <source>
        <dbReference type="Proteomes" id="UP000199054"/>
    </source>
</evidence>
<dbReference type="Pfam" id="PF03466">
    <property type="entry name" value="LysR_substrate"/>
    <property type="match status" value="1"/>
</dbReference>
<dbReference type="InterPro" id="IPR036390">
    <property type="entry name" value="WH_DNA-bd_sf"/>
</dbReference>
<keyword evidence="2" id="KW-0805">Transcription regulation</keyword>
<feature type="domain" description="HTH lysR-type" evidence="6">
    <location>
        <begin position="11"/>
        <end position="68"/>
    </location>
</feature>
<dbReference type="PANTHER" id="PTHR30537:SF5">
    <property type="entry name" value="HTH-TYPE TRANSCRIPTIONAL ACTIVATOR TTDR-RELATED"/>
    <property type="match status" value="1"/>
</dbReference>
<name>A0A1H8EJ24_9RHOB</name>
<keyword evidence="5" id="KW-1133">Transmembrane helix</keyword>
<dbReference type="STRING" id="34002.SAMN04489859_1002109"/>
<evidence type="ECO:0000256" key="2">
    <source>
        <dbReference type="ARBA" id="ARBA00023015"/>
    </source>
</evidence>
<evidence type="ECO:0000313" key="7">
    <source>
        <dbReference type="EMBL" id="SEN19489.1"/>
    </source>
</evidence>
<sequence>MKHSGPFMEQMDLEALALFVAVATHGGLNAASRETGVPRATMSRRIRQLETGLGALLLERGRGQMRVTEDGRLLFERAAPLMADLAAVADQLRARDGQVRGSLRISVPNLMARTGMGAIAASFVRKHPQIHLEIDIDDRFVDPVAEGYDLVIRANPAATSDLVGRRFLRSEILLAALPEMPIPSEQDAFVDAVILTATGSQTAWTVECGDRQLRVIPRETLRCSSMMLVYDAVLAGAGAALLPAWLIASDLRNGRLRAWGKVPGREIEAWVLHARSHLTSPKVRAFVETLVDVYRNHGSADQSVRVDPA</sequence>
<evidence type="ECO:0000256" key="3">
    <source>
        <dbReference type="ARBA" id="ARBA00023125"/>
    </source>
</evidence>